<dbReference type="Gene3D" id="3.40.50.10310">
    <property type="entry name" value="Creatininase"/>
    <property type="match status" value="1"/>
</dbReference>
<protein>
    <submittedName>
        <fullName evidence="7">Creatininase family protein</fullName>
    </submittedName>
</protein>
<comment type="caution">
    <text evidence="7">The sequence shown here is derived from an EMBL/GenBank/DDBJ whole genome shotgun (WGS) entry which is preliminary data.</text>
</comment>
<dbReference type="EMBL" id="JABXWT010000003">
    <property type="protein sequence ID" value="NVO55937.1"/>
    <property type="molecule type" value="Genomic_DNA"/>
</dbReference>
<feature type="compositionally biased region" description="Basic and acidic residues" evidence="6">
    <location>
        <begin position="189"/>
        <end position="205"/>
    </location>
</feature>
<comment type="similarity">
    <text evidence="5">Belongs to the creatininase superfamily.</text>
</comment>
<organism evidence="7 8">
    <name type="scientific">Ruegeria haliotis</name>
    <dbReference type="NCBI Taxonomy" id="2747601"/>
    <lineage>
        <taxon>Bacteria</taxon>
        <taxon>Pseudomonadati</taxon>
        <taxon>Pseudomonadota</taxon>
        <taxon>Alphaproteobacteria</taxon>
        <taxon>Rhodobacterales</taxon>
        <taxon>Roseobacteraceae</taxon>
        <taxon>Ruegeria</taxon>
    </lineage>
</organism>
<keyword evidence="3" id="KW-0378">Hydrolase</keyword>
<reference evidence="7 8" key="1">
    <citation type="submission" date="2020-06" db="EMBL/GenBank/DDBJ databases">
        <authorList>
            <person name="Cao W.R."/>
        </authorList>
    </citation>
    <scope>NUCLEOTIDE SEQUENCE [LARGE SCALE GENOMIC DNA]</scope>
    <source>
        <strain evidence="7 8">B1Z28</strain>
    </source>
</reference>
<dbReference type="SUPFAM" id="SSF102215">
    <property type="entry name" value="Creatininase"/>
    <property type="match status" value="1"/>
</dbReference>
<keyword evidence="2" id="KW-0479">Metal-binding</keyword>
<dbReference type="InterPro" id="IPR024087">
    <property type="entry name" value="Creatininase-like_sf"/>
</dbReference>
<dbReference type="PANTHER" id="PTHR35005">
    <property type="entry name" value="3-DEHYDRO-SCYLLO-INOSOSE HYDROLASE"/>
    <property type="match status" value="1"/>
</dbReference>
<evidence type="ECO:0000256" key="4">
    <source>
        <dbReference type="ARBA" id="ARBA00022833"/>
    </source>
</evidence>
<evidence type="ECO:0000256" key="5">
    <source>
        <dbReference type="ARBA" id="ARBA00024029"/>
    </source>
</evidence>
<dbReference type="Proteomes" id="UP000630805">
    <property type="component" value="Unassembled WGS sequence"/>
</dbReference>
<accession>A0ABX2PRW5</accession>
<evidence type="ECO:0000256" key="3">
    <source>
        <dbReference type="ARBA" id="ARBA00022801"/>
    </source>
</evidence>
<dbReference type="Pfam" id="PF02633">
    <property type="entry name" value="Creatininase"/>
    <property type="match status" value="1"/>
</dbReference>
<name>A0ABX2PRW5_9RHOB</name>
<evidence type="ECO:0000256" key="2">
    <source>
        <dbReference type="ARBA" id="ARBA00022723"/>
    </source>
</evidence>
<sequence>MKLGHMTWYDVDARITAGAAILLPIGSTEQHGPMGRLGTDTICAEAVALAAAEICDAIVAPPLAYTPAPFNTSFPGTISVSPETFQTLAQEVIAGLLAQGFTGVFAVNGHGANLAPLNQIASTLASPKLQIRSWWDPEPVNTLRNDLYGDWEGMHATPSEIAITQSLLGSLPVNQAAEPPEKLSQDYLRAHSGDRHGPPKEHRAAFPDGRVGSHSALATPQDGAKLLRVAAKAIAQEFSAFEAQSLAEPADCERGE</sequence>
<evidence type="ECO:0000256" key="1">
    <source>
        <dbReference type="ARBA" id="ARBA00001947"/>
    </source>
</evidence>
<dbReference type="InterPro" id="IPR003785">
    <property type="entry name" value="Creatininase/forma_Hydrolase"/>
</dbReference>
<comment type="cofactor">
    <cofactor evidence="1">
        <name>Zn(2+)</name>
        <dbReference type="ChEBI" id="CHEBI:29105"/>
    </cofactor>
</comment>
<evidence type="ECO:0000313" key="7">
    <source>
        <dbReference type="EMBL" id="NVO55937.1"/>
    </source>
</evidence>
<keyword evidence="8" id="KW-1185">Reference proteome</keyword>
<keyword evidence="4" id="KW-0862">Zinc</keyword>
<evidence type="ECO:0000256" key="6">
    <source>
        <dbReference type="SAM" id="MobiDB-lite"/>
    </source>
</evidence>
<evidence type="ECO:0000313" key="8">
    <source>
        <dbReference type="Proteomes" id="UP000630805"/>
    </source>
</evidence>
<gene>
    <name evidence="7" type="ORF">HW561_09065</name>
</gene>
<dbReference type="PANTHER" id="PTHR35005:SF1">
    <property type="entry name" value="2-AMINO-5-FORMYLAMINO-6-RIBOSYLAMINOPYRIMIDIN-4(3H)-ONE 5'-MONOPHOSPHATE DEFORMYLASE"/>
    <property type="match status" value="1"/>
</dbReference>
<proteinExistence type="inferred from homology"/>
<feature type="region of interest" description="Disordered" evidence="6">
    <location>
        <begin position="189"/>
        <end position="217"/>
    </location>
</feature>